<keyword evidence="2" id="KW-0969">Cilium</keyword>
<keyword evidence="2" id="KW-0282">Flagellum</keyword>
<reference evidence="2 3" key="1">
    <citation type="submission" date="2023-09" db="EMBL/GenBank/DDBJ databases">
        <authorList>
            <person name="Golyshina O.V."/>
            <person name="Lunev E.A."/>
            <person name="Bargiela R."/>
            <person name="Gaines M.C."/>
            <person name="Daum B."/>
            <person name="Bale N.J."/>
            <person name="Koenen M."/>
            <person name="Sinninghe Damst J.S."/>
            <person name="Yakimov M."/>
            <person name="Golyshin P.N."/>
        </authorList>
    </citation>
    <scope>NUCLEOTIDE SEQUENCE [LARGE SCALE GENOMIC DNA]</scope>
    <source>
        <strain evidence="2 3">M1</strain>
    </source>
</reference>
<keyword evidence="1" id="KW-0812">Transmembrane</keyword>
<gene>
    <name evidence="2" type="ORF">OXIME_000409</name>
</gene>
<keyword evidence="2" id="KW-0966">Cell projection</keyword>
<dbReference type="EMBL" id="CP133772">
    <property type="protein sequence ID" value="WYX99864.1"/>
    <property type="molecule type" value="Genomic_DNA"/>
</dbReference>
<evidence type="ECO:0000256" key="1">
    <source>
        <dbReference type="SAM" id="Phobius"/>
    </source>
</evidence>
<keyword evidence="1" id="KW-1133">Transmembrane helix</keyword>
<evidence type="ECO:0000313" key="2">
    <source>
        <dbReference type="EMBL" id="WYX99864.1"/>
    </source>
</evidence>
<dbReference type="KEGG" id="omr:OXIME_000409"/>
<dbReference type="Proteomes" id="UP001451606">
    <property type="component" value="Chromosome"/>
</dbReference>
<dbReference type="AlphaFoldDB" id="A0AAX4NEK8"/>
<keyword evidence="3" id="KW-1185">Reference proteome</keyword>
<dbReference type="GeneID" id="95967134"/>
<sequence length="139" mass="15384">MGFSYVAAVAILLSSSLIFFGIIYSDYVHSETQLSNAQNDQNRQMYDYINSKVKITGYDVSPYNSVYNVTINMTNTGSISLDLMNSNLLLNGSLENFSYSAEYLLPMANGSVSFQTTAGNYQVEIAFNTGYNVITEVKV</sequence>
<accession>A0AAX4NEK8</accession>
<feature type="transmembrane region" description="Helical" evidence="1">
    <location>
        <begin position="6"/>
        <end position="24"/>
    </location>
</feature>
<organism evidence="2 3">
    <name type="scientific">Oxyplasma meridianum</name>
    <dbReference type="NCBI Taxonomy" id="3073602"/>
    <lineage>
        <taxon>Archaea</taxon>
        <taxon>Methanobacteriati</taxon>
        <taxon>Thermoplasmatota</taxon>
        <taxon>Thermoplasmata</taxon>
        <taxon>Thermoplasmatales</taxon>
        <taxon>Thermoplasmataceae</taxon>
        <taxon>Oxyplasma</taxon>
    </lineage>
</organism>
<proteinExistence type="predicted"/>
<protein>
    <submittedName>
        <fullName evidence="2">Flagellar protein F</fullName>
    </submittedName>
</protein>
<keyword evidence="1" id="KW-0472">Membrane</keyword>
<dbReference type="RefSeq" id="WP_393971823.1">
    <property type="nucleotide sequence ID" value="NZ_CP133772.1"/>
</dbReference>
<name>A0AAX4NEK8_9ARCH</name>
<evidence type="ECO:0000313" key="3">
    <source>
        <dbReference type="Proteomes" id="UP001451606"/>
    </source>
</evidence>